<dbReference type="PANTHER" id="PTHR36842:SF1">
    <property type="entry name" value="PROTEIN TOLB"/>
    <property type="match status" value="1"/>
</dbReference>
<evidence type="ECO:0000256" key="1">
    <source>
        <dbReference type="SAM" id="SignalP"/>
    </source>
</evidence>
<reference evidence="2 3" key="1">
    <citation type="submission" date="2018-04" db="EMBL/GenBank/DDBJ databases">
        <title>Sphingobacterium sp. M46 Genome.</title>
        <authorList>
            <person name="Cheng J."/>
            <person name="Li Y."/>
        </authorList>
    </citation>
    <scope>NUCLEOTIDE SEQUENCE [LARGE SCALE GENOMIC DNA]</scope>
    <source>
        <strain evidence="2 3">M46</strain>
    </source>
</reference>
<evidence type="ECO:0000313" key="2">
    <source>
        <dbReference type="EMBL" id="PUV24653.1"/>
    </source>
</evidence>
<gene>
    <name evidence="2" type="ORF">DCO56_06610</name>
</gene>
<feature type="signal peptide" evidence="1">
    <location>
        <begin position="1"/>
        <end position="25"/>
    </location>
</feature>
<keyword evidence="3" id="KW-1185">Reference proteome</keyword>
<dbReference type="OrthoDB" id="9799878at2"/>
<dbReference type="RefSeq" id="WP_108632989.1">
    <property type="nucleotide sequence ID" value="NZ_QCXX01000002.1"/>
</dbReference>
<dbReference type="PANTHER" id="PTHR36842">
    <property type="entry name" value="PROTEIN TOLB HOMOLOG"/>
    <property type="match status" value="1"/>
</dbReference>
<comment type="caution">
    <text evidence="2">The sequence shown here is derived from an EMBL/GenBank/DDBJ whole genome shotgun (WGS) entry which is preliminary data.</text>
</comment>
<proteinExistence type="predicted"/>
<dbReference type="SUPFAM" id="SSF82171">
    <property type="entry name" value="DPP6 N-terminal domain-like"/>
    <property type="match status" value="1"/>
</dbReference>
<name>A0A363NVA0_9SPHI</name>
<keyword evidence="1" id="KW-0732">Signal</keyword>
<dbReference type="AlphaFoldDB" id="A0A363NVA0"/>
<organism evidence="2 3">
    <name type="scientific">Sphingobacterium athyrii</name>
    <dbReference type="NCBI Taxonomy" id="2152717"/>
    <lineage>
        <taxon>Bacteria</taxon>
        <taxon>Pseudomonadati</taxon>
        <taxon>Bacteroidota</taxon>
        <taxon>Sphingobacteriia</taxon>
        <taxon>Sphingobacteriales</taxon>
        <taxon>Sphingobacteriaceae</taxon>
        <taxon>Sphingobacterium</taxon>
    </lineage>
</organism>
<dbReference type="InterPro" id="IPR011042">
    <property type="entry name" value="6-blade_b-propeller_TolB-like"/>
</dbReference>
<dbReference type="Gene3D" id="2.120.10.30">
    <property type="entry name" value="TolB, C-terminal domain"/>
    <property type="match status" value="1"/>
</dbReference>
<sequence length="949" mass="109414">MKYKNIITSALTLLTLTISSKSAFAQFFEDSQAPLSQKWFKIETPNFKLIFPEEMKDKAPTLANQVHNSLRTTSRNYKITPRKIPFIIHNTNLETNGFVQLSPRKSELYSTAGAEPDNQTWLPNLILHESRHVSQFDKLTGKLGAPFFEQLALAYYGLTVPSWFFEGDATLTETIYSHGGRGRLPSFEMPIKANFQSKHNYSFNKYLLGSFKDIVPSYYTIGYLMTSTLKSELPSNYEADLFSELNKRPLYPYNINRVLKKKIGGNSSYLFNKTIAKLDTIWKAKTANYSAQNYVEISGQNNRYYNNNLLPKSSGNLIYFIKQNPEKTNAIYTYDNDKKSEAQLVKTGIQLTPHFDINSTYIVWDELRKDPRYNKRTYSVINLMNRKTGEIKTLTKQSRYYSPVFSPIEESIACIEVDLSNTSYLTLISLKNGSVIKRVKTPGSEQLQHPAFNATGDKIIAIRLSEIGTALCEIDLKNDKITNLTPWGNQQYERPQYLPGMNILVKANFNGIDNIYKIDRQSGAKQLLTKAPFGAFNPFYDKDTKRLLFNNYQYNGYKISQTNIDTVFEIKPETDYFSHYYSAAVQKDSIFNIAATAPDSSQKYIITPYKGPGRTFNFHSLSLSSSNFESFDNFKPGIFWLSNNILNTTQIALGYEYDTDIRKGIYSAELTYNKYFPKFSLRYENRGQIAAATIPNKPDSSIRFDWREHYVSSQISIPLSFYRLDYNYSMGFNFATAYLKRYNLSRNDLKNFNYETAFPLTYQLYFNRNARMATMDQYPRWGQNFSVTYRHTPFENKAKGEILSARTVFYLPGFMNNHGFQVRLSAQAGTGIYEYINDIPLVSGFSYYKYEKVKNTLLINYRFPIAYPDFGVGSLAYIKRIKGGLFADYQNIHKHKEAAPKSFGAYLSFDFNAFRYPLPDFEFVVKGTYINDNTTTQRIVPTVSLNYTY</sequence>
<feature type="chain" id="PRO_5016802772" evidence="1">
    <location>
        <begin position="26"/>
        <end position="949"/>
    </location>
</feature>
<dbReference type="Proteomes" id="UP000250831">
    <property type="component" value="Unassembled WGS sequence"/>
</dbReference>
<accession>A0A363NVA0</accession>
<dbReference type="EMBL" id="QCXX01000002">
    <property type="protein sequence ID" value="PUV24653.1"/>
    <property type="molecule type" value="Genomic_DNA"/>
</dbReference>
<evidence type="ECO:0000313" key="3">
    <source>
        <dbReference type="Proteomes" id="UP000250831"/>
    </source>
</evidence>
<protein>
    <submittedName>
        <fullName evidence="2">Uncharacterized protein</fullName>
    </submittedName>
</protein>